<dbReference type="Proteomes" id="UP000515152">
    <property type="component" value="Chromosome 1"/>
</dbReference>
<sequence>MRLLLRFVKQAQRRTQIRPIRHYNFSTVSDLSGTLRDDPKGETSCAWLCGSSPHIVERMREFVEVQIDFISEEEQQVLMSELEPGLKKKRYEFDHWDDAIHGFRETERVQWGAACEAVIRRLRAHAFPQGSQLLGPVHVLDLDKAGFIKPHIDSVKFCGTTIAGLSLLSDSVMRLVHEEEKTDWVDLFLPQRSLYILRKEARYKYTHEIMKDAESFFAGRRVPRQRRISVICRNLPE</sequence>
<keyword evidence="3" id="KW-0560">Oxidoreductase</keyword>
<protein>
    <submittedName>
        <fullName evidence="3">Alpha-ketoglutarate-dependent dioxygenase alkB homolog 7, mitochondrial</fullName>
    </submittedName>
</protein>
<dbReference type="GO" id="GO:0006974">
    <property type="term" value="P:DNA damage response"/>
    <property type="evidence" value="ECO:0007669"/>
    <property type="project" value="InterPro"/>
</dbReference>
<dbReference type="GO" id="GO:0051213">
    <property type="term" value="F:dioxygenase activity"/>
    <property type="evidence" value="ECO:0007669"/>
    <property type="project" value="UniProtKB-KW"/>
</dbReference>
<gene>
    <name evidence="3" type="primary">alkbh7</name>
</gene>
<dbReference type="InterPro" id="IPR032870">
    <property type="entry name" value="ALKBH7-like"/>
</dbReference>
<dbReference type="OrthoDB" id="28127at2759"/>
<dbReference type="SUPFAM" id="SSF51197">
    <property type="entry name" value="Clavaminate synthase-like"/>
    <property type="match status" value="1"/>
</dbReference>
<dbReference type="PANTHER" id="PTHR21052">
    <property type="entry name" value="SPERMATOGENESIS ASSOCIATED 11-RELATED"/>
    <property type="match status" value="1"/>
</dbReference>
<dbReference type="GO" id="GO:0006631">
    <property type="term" value="P:fatty acid metabolic process"/>
    <property type="evidence" value="ECO:0007669"/>
    <property type="project" value="TreeGrafter"/>
</dbReference>
<dbReference type="InterPro" id="IPR037151">
    <property type="entry name" value="AlkB-like_sf"/>
</dbReference>
<keyword evidence="2" id="KW-1185">Reference proteome</keyword>
<dbReference type="GO" id="GO:0005759">
    <property type="term" value="C:mitochondrial matrix"/>
    <property type="evidence" value="ECO:0007669"/>
    <property type="project" value="TreeGrafter"/>
</dbReference>
<name>A0A6P3VKL1_CLUHA</name>
<reference evidence="3" key="1">
    <citation type="submission" date="2025-08" db="UniProtKB">
        <authorList>
            <consortium name="RefSeq"/>
        </authorList>
    </citation>
    <scope>IDENTIFICATION</scope>
</reference>
<proteinExistence type="predicted"/>
<dbReference type="AlphaFoldDB" id="A0A6P3VKL1"/>
<evidence type="ECO:0000256" key="1">
    <source>
        <dbReference type="ARBA" id="ARBA00001954"/>
    </source>
</evidence>
<evidence type="ECO:0000313" key="3">
    <source>
        <dbReference type="RefSeq" id="XP_012673895.1"/>
    </source>
</evidence>
<dbReference type="Gene3D" id="2.60.120.590">
    <property type="entry name" value="Alpha-ketoglutarate-dependent dioxygenase AlkB-like"/>
    <property type="match status" value="1"/>
</dbReference>
<accession>A0A6P3VKL1</accession>
<dbReference type="CTD" id="84266"/>
<dbReference type="RefSeq" id="XP_012673895.1">
    <property type="nucleotide sequence ID" value="XM_012818441.2"/>
</dbReference>
<dbReference type="GeneID" id="105892197"/>
<organism evidence="2 3">
    <name type="scientific">Clupea harengus</name>
    <name type="common">Atlantic herring</name>
    <dbReference type="NCBI Taxonomy" id="7950"/>
    <lineage>
        <taxon>Eukaryota</taxon>
        <taxon>Metazoa</taxon>
        <taxon>Chordata</taxon>
        <taxon>Craniata</taxon>
        <taxon>Vertebrata</taxon>
        <taxon>Euteleostomi</taxon>
        <taxon>Actinopterygii</taxon>
        <taxon>Neopterygii</taxon>
        <taxon>Teleostei</taxon>
        <taxon>Clupei</taxon>
        <taxon>Clupeiformes</taxon>
        <taxon>Clupeoidei</taxon>
        <taxon>Clupeidae</taxon>
        <taxon>Clupea</taxon>
    </lineage>
</organism>
<comment type="cofactor">
    <cofactor evidence="1">
        <name>Fe(2+)</name>
        <dbReference type="ChEBI" id="CHEBI:29033"/>
    </cofactor>
</comment>
<keyword evidence="3" id="KW-0223">Dioxygenase</keyword>
<dbReference type="KEGG" id="char:105892197"/>
<evidence type="ECO:0000313" key="2">
    <source>
        <dbReference type="Proteomes" id="UP000515152"/>
    </source>
</evidence>
<dbReference type="PANTHER" id="PTHR21052:SF0">
    <property type="entry name" value="ALPHA-KETOGLUTARATE-DEPENDENT DIOXYGENASE ALKB HOMOLOG 7, MITOCHONDRIAL"/>
    <property type="match status" value="1"/>
</dbReference>